<organism evidence="2 3">
    <name type="scientific">Tetracentron sinense</name>
    <name type="common">Spur-leaf</name>
    <dbReference type="NCBI Taxonomy" id="13715"/>
    <lineage>
        <taxon>Eukaryota</taxon>
        <taxon>Viridiplantae</taxon>
        <taxon>Streptophyta</taxon>
        <taxon>Embryophyta</taxon>
        <taxon>Tracheophyta</taxon>
        <taxon>Spermatophyta</taxon>
        <taxon>Magnoliopsida</taxon>
        <taxon>Trochodendrales</taxon>
        <taxon>Trochodendraceae</taxon>
        <taxon>Tetracentron</taxon>
    </lineage>
</organism>
<proteinExistence type="inferred from homology"/>
<reference evidence="2 3" key="1">
    <citation type="submission" date="2020-04" db="EMBL/GenBank/DDBJ databases">
        <title>Plant Genome Project.</title>
        <authorList>
            <person name="Zhang R.-G."/>
        </authorList>
    </citation>
    <scope>NUCLEOTIDE SEQUENCE [LARGE SCALE GENOMIC DNA]</scope>
    <source>
        <strain evidence="2">YNK0</strain>
        <tissue evidence="2">Leaf</tissue>
    </source>
</reference>
<dbReference type="Proteomes" id="UP000655225">
    <property type="component" value="Unassembled WGS sequence"/>
</dbReference>
<evidence type="ECO:0000313" key="2">
    <source>
        <dbReference type="EMBL" id="KAF8389938.1"/>
    </source>
</evidence>
<comment type="similarity">
    <text evidence="1">Belongs to the CorA metal ion transporter (MIT) (TC 1.A.35.5) family.</text>
</comment>
<dbReference type="GO" id="GO:0015095">
    <property type="term" value="F:magnesium ion transmembrane transporter activity"/>
    <property type="evidence" value="ECO:0007669"/>
    <property type="project" value="UniProtKB-ARBA"/>
</dbReference>
<dbReference type="PANTHER" id="PTHR13890">
    <property type="entry name" value="RNA SPLICING PROTEIN MRS2, MITOCHONDRIAL"/>
    <property type="match status" value="1"/>
</dbReference>
<evidence type="ECO:0000313" key="3">
    <source>
        <dbReference type="Proteomes" id="UP000655225"/>
    </source>
</evidence>
<gene>
    <name evidence="2" type="ORF">HHK36_024457</name>
</gene>
<dbReference type="Gene3D" id="1.20.58.340">
    <property type="entry name" value="Magnesium transport protein CorA, transmembrane region"/>
    <property type="match status" value="1"/>
</dbReference>
<evidence type="ECO:0000256" key="1">
    <source>
        <dbReference type="ARBA" id="ARBA00007535"/>
    </source>
</evidence>
<dbReference type="OrthoDB" id="10251508at2759"/>
<dbReference type="EMBL" id="JABCRI010000018">
    <property type="protein sequence ID" value="KAF8389938.1"/>
    <property type="molecule type" value="Genomic_DNA"/>
</dbReference>
<keyword evidence="3" id="KW-1185">Reference proteome</keyword>
<dbReference type="PANTHER" id="PTHR13890:SF39">
    <property type="entry name" value="MAGNESIUM TRANSPORTER MRS2-5"/>
    <property type="match status" value="1"/>
</dbReference>
<comment type="caution">
    <text evidence="2">The sequence shown here is derived from an EMBL/GenBank/DDBJ whole genome shotgun (WGS) entry which is preliminary data.</text>
</comment>
<protein>
    <submittedName>
        <fullName evidence="2">Uncharacterized protein</fullName>
    </submittedName>
</protein>
<dbReference type="InterPro" id="IPR039204">
    <property type="entry name" value="MRS2-like"/>
</dbReference>
<accession>A0A835D497</accession>
<name>A0A835D497_TETSI</name>
<dbReference type="AlphaFoldDB" id="A0A835D497"/>
<sequence>MGIHNGGFPSERELPVVTELEMEIYPVLDELASSFSTLNLEHVRRLKGQLLALTRRVQKVCGEIEHRMNDDRDMAEMYLMEKKKRMEAYSSSDRCFLCNSSSRVGVMPKSAPISPVGSISGIYQLQRVLSTVLSSSKHGNLMGSSNNGQNIKELEMLLEAYFVVTQQLVINTREFCLSNVQTDPGKMNRKILQSVIHKLSSSHEHIMKDGFAGLEAPQSRSRIPTKEYCFQRGDLFPPKN</sequence>